<dbReference type="AlphaFoldDB" id="A0A9P5CUN6"/>
<protein>
    <submittedName>
        <fullName evidence="1">Uncharacterized protein</fullName>
    </submittedName>
</protein>
<accession>A0A9P5CUN6</accession>
<name>A0A9P5CUN6_CRYP1</name>
<reference evidence="1" key="1">
    <citation type="journal article" date="2020" name="Phytopathology">
        <title>Genome sequence of the chestnut blight fungus Cryphonectria parasitica EP155: A fundamental resource for an archetypical invasive plant pathogen.</title>
        <authorList>
            <person name="Crouch J.A."/>
            <person name="Dawe A."/>
            <person name="Aerts A."/>
            <person name="Barry K."/>
            <person name="Churchill A.C.L."/>
            <person name="Grimwood J."/>
            <person name="Hillman B."/>
            <person name="Milgroom M.G."/>
            <person name="Pangilinan J."/>
            <person name="Smith M."/>
            <person name="Salamov A."/>
            <person name="Schmutz J."/>
            <person name="Yadav J."/>
            <person name="Grigoriev I.V."/>
            <person name="Nuss D."/>
        </authorList>
    </citation>
    <scope>NUCLEOTIDE SEQUENCE</scope>
    <source>
        <strain evidence="1">EP155</strain>
    </source>
</reference>
<proteinExistence type="predicted"/>
<dbReference type="GeneID" id="63832055"/>
<organism evidence="1 2">
    <name type="scientific">Cryphonectria parasitica (strain ATCC 38755 / EP155)</name>
    <dbReference type="NCBI Taxonomy" id="660469"/>
    <lineage>
        <taxon>Eukaryota</taxon>
        <taxon>Fungi</taxon>
        <taxon>Dikarya</taxon>
        <taxon>Ascomycota</taxon>
        <taxon>Pezizomycotina</taxon>
        <taxon>Sordariomycetes</taxon>
        <taxon>Sordariomycetidae</taxon>
        <taxon>Diaporthales</taxon>
        <taxon>Cryphonectriaceae</taxon>
        <taxon>Cryphonectria-Endothia species complex</taxon>
        <taxon>Cryphonectria</taxon>
    </lineage>
</organism>
<evidence type="ECO:0000313" key="2">
    <source>
        <dbReference type="Proteomes" id="UP000803844"/>
    </source>
</evidence>
<evidence type="ECO:0000313" key="1">
    <source>
        <dbReference type="EMBL" id="KAF3770556.1"/>
    </source>
</evidence>
<comment type="caution">
    <text evidence="1">The sequence shown here is derived from an EMBL/GenBank/DDBJ whole genome shotgun (WGS) entry which is preliminary data.</text>
</comment>
<gene>
    <name evidence="1" type="ORF">M406DRAFT_100934</name>
</gene>
<dbReference type="RefSeq" id="XP_040781517.1">
    <property type="nucleotide sequence ID" value="XM_040914926.1"/>
</dbReference>
<keyword evidence="2" id="KW-1185">Reference proteome</keyword>
<dbReference type="Proteomes" id="UP000803844">
    <property type="component" value="Unassembled WGS sequence"/>
</dbReference>
<sequence>MPRQTSSQATCVCQSNVLGSSLSHGRCVRDLAARAQGWGGGSVGGGGGRGVGMR</sequence>
<dbReference type="EMBL" id="MU032344">
    <property type="protein sequence ID" value="KAF3770556.1"/>
    <property type="molecule type" value="Genomic_DNA"/>
</dbReference>